<dbReference type="Proteomes" id="UP001499989">
    <property type="component" value="Unassembled WGS sequence"/>
</dbReference>
<sequence>MLHWKVGGDEGGEHVLVPVVDEPVGQLLGPFAGLGRAEVVQEQQRAARQGLQVTFGVVAGSGAQARVEVGGGGRFPAQTDPSGEQGADGAVRLVGLAGARGAGDQQRRAFGDARPAGAGASGVGDLVGPGGDLRVVGQGSAVAGGDPGVGEFQSGDGLGVPVLDCGGGEVDAATGKDAVEPVGERADPVGLAGEGGGQRSPP</sequence>
<feature type="region of interest" description="Disordered" evidence="1">
    <location>
        <begin position="171"/>
        <end position="202"/>
    </location>
</feature>
<evidence type="ECO:0000313" key="3">
    <source>
        <dbReference type="Proteomes" id="UP001499989"/>
    </source>
</evidence>
<feature type="compositionally biased region" description="Basic and acidic residues" evidence="1">
    <location>
        <begin position="177"/>
        <end position="187"/>
    </location>
</feature>
<protein>
    <submittedName>
        <fullName evidence="2">Uncharacterized protein</fullName>
    </submittedName>
</protein>
<keyword evidence="3" id="KW-1185">Reference proteome</keyword>
<feature type="compositionally biased region" description="Gly residues" evidence="1">
    <location>
        <begin position="192"/>
        <end position="202"/>
    </location>
</feature>
<reference evidence="2 3" key="1">
    <citation type="journal article" date="2019" name="Int. J. Syst. Evol. Microbiol.">
        <title>The Global Catalogue of Microorganisms (GCM) 10K type strain sequencing project: providing services to taxonomists for standard genome sequencing and annotation.</title>
        <authorList>
            <consortium name="The Broad Institute Genomics Platform"/>
            <consortium name="The Broad Institute Genome Sequencing Center for Infectious Disease"/>
            <person name="Wu L."/>
            <person name="Ma J."/>
        </authorList>
    </citation>
    <scope>NUCLEOTIDE SEQUENCE [LARGE SCALE GENOMIC DNA]</scope>
    <source>
        <strain evidence="2 3">JCM 4531</strain>
    </source>
</reference>
<feature type="region of interest" description="Disordered" evidence="1">
    <location>
        <begin position="105"/>
        <end position="125"/>
    </location>
</feature>
<evidence type="ECO:0000256" key="1">
    <source>
        <dbReference type="SAM" id="MobiDB-lite"/>
    </source>
</evidence>
<proteinExistence type="predicted"/>
<organism evidence="2 3">
    <name type="scientific">Streptomyces violaceolatus</name>
    <dbReference type="NCBI Taxonomy" id="67378"/>
    <lineage>
        <taxon>Bacteria</taxon>
        <taxon>Bacillati</taxon>
        <taxon>Actinomycetota</taxon>
        <taxon>Actinomycetes</taxon>
        <taxon>Kitasatosporales</taxon>
        <taxon>Streptomycetaceae</taxon>
        <taxon>Streptomyces</taxon>
        <taxon>Streptomyces violaceoruber group</taxon>
    </lineage>
</organism>
<name>A0ABN3SBJ7_9ACTN</name>
<comment type="caution">
    <text evidence="2">The sequence shown here is derived from an EMBL/GenBank/DDBJ whole genome shotgun (WGS) entry which is preliminary data.</text>
</comment>
<accession>A0ABN3SBJ7</accession>
<gene>
    <name evidence="2" type="ORF">GCM10010310_13860</name>
</gene>
<dbReference type="EMBL" id="BAAASK010000002">
    <property type="protein sequence ID" value="GAA2673012.1"/>
    <property type="molecule type" value="Genomic_DNA"/>
</dbReference>
<evidence type="ECO:0000313" key="2">
    <source>
        <dbReference type="EMBL" id="GAA2673012.1"/>
    </source>
</evidence>